<dbReference type="Proteomes" id="UP000198891">
    <property type="component" value="Unassembled WGS sequence"/>
</dbReference>
<keyword evidence="2" id="KW-1185">Reference proteome</keyword>
<organism evidence="1 2">
    <name type="scientific">Herbiconiux ginsengi</name>
    <dbReference type="NCBI Taxonomy" id="381665"/>
    <lineage>
        <taxon>Bacteria</taxon>
        <taxon>Bacillati</taxon>
        <taxon>Actinomycetota</taxon>
        <taxon>Actinomycetes</taxon>
        <taxon>Micrococcales</taxon>
        <taxon>Microbacteriaceae</taxon>
        <taxon>Herbiconiux</taxon>
    </lineage>
</organism>
<gene>
    <name evidence="1" type="ORF">SAMN05216554_0111</name>
</gene>
<dbReference type="AlphaFoldDB" id="A0A1H3U6N7"/>
<accession>A0A1H3U6N7</accession>
<evidence type="ECO:0000313" key="2">
    <source>
        <dbReference type="Proteomes" id="UP000198891"/>
    </source>
</evidence>
<protein>
    <submittedName>
        <fullName evidence="1">Uncharacterized protein</fullName>
    </submittedName>
</protein>
<proteinExistence type="predicted"/>
<name>A0A1H3U6N7_9MICO</name>
<sequence>MSDPERAIARIVQTYPNVKVVLSDSVFSDSYFHSAGADGGILYINAELTGVIAAQEGWTGSIITTEALPEA</sequence>
<evidence type="ECO:0000313" key="1">
    <source>
        <dbReference type="EMBL" id="SDZ57189.1"/>
    </source>
</evidence>
<dbReference type="EMBL" id="FNPZ01000011">
    <property type="protein sequence ID" value="SDZ57189.1"/>
    <property type="molecule type" value="Genomic_DNA"/>
</dbReference>
<reference evidence="1 2" key="1">
    <citation type="submission" date="2016-10" db="EMBL/GenBank/DDBJ databases">
        <authorList>
            <person name="de Groot N.N."/>
        </authorList>
    </citation>
    <scope>NUCLEOTIDE SEQUENCE [LARGE SCALE GENOMIC DNA]</scope>
    <source>
        <strain evidence="1 2">CGMCC 4.3491</strain>
    </source>
</reference>